<feature type="coiled-coil region" evidence="1">
    <location>
        <begin position="238"/>
        <end position="272"/>
    </location>
</feature>
<keyword evidence="1" id="KW-0175">Coiled coil</keyword>
<dbReference type="Gene3D" id="1.20.58.1520">
    <property type="match status" value="1"/>
</dbReference>
<accession>A0ABN8NVQ4</accession>
<feature type="region of interest" description="Disordered" evidence="2">
    <location>
        <begin position="521"/>
        <end position="581"/>
    </location>
</feature>
<evidence type="ECO:0000313" key="3">
    <source>
        <dbReference type="EMBL" id="CAH3124041.1"/>
    </source>
</evidence>
<protein>
    <recommendedName>
        <fullName evidence="5">Protein regulator of cytokinesis 1</fullName>
    </recommendedName>
</protein>
<sequence>MLKTADYKLISAYFSSNRSNNRNLSTSNVEESVQMIKSEVIPCLQNAMETLQNIWSEIGLQEDQKEERTKTVLHHLRNLLQEMVNEEEELKSTLQANVETCTKELEMLSGELGLPVFKPEKPMSILMLENELRTKVDSLKLEKHERIKTLKSLREQESKFCEQLCLPAHNLGEVNVPTKEQLKELEANVQYLLKEQVKRLNTFKELRHSIQTLWKELETVPSTLIGKEMAKEDAETTFKLSSQNMEALRDLNQELESQQKRNISEAADLREKIKSLWIKLEVDETERQAFLTKNVGHKPSIITKLKSEVERLQALKLQHMQKFIDGLRKELSDLWDKCFFGPAQREEFTPAFDENYTEELLSIHEHQVEVMKNYYEENKNIFKLVEKREALFKTMEEFETRKNDSNRLANRGGALLKEEKIRKGINRELPKIEQKLKVDVGKWEEENERRFLINGCHYMDIITNQWAAFNAQKEQEILERHKRQQEIMEKEMVYGSKPATTPKKRPLGGTTTPLKTSKRIKMQDATTTSTPSKFPLHSSICPSPRPAAGKSAGRPPLTTKSSVRKVTKTIKKKVTPGSRRQSARLAVKRKVLCEKNGNTSKLFNGSVNASIRILNGFKSASNKDESMVVCTSYNEFASGLNKEENNCRSSMLNRTHSVTSFV</sequence>
<evidence type="ECO:0000313" key="4">
    <source>
        <dbReference type="Proteomes" id="UP001159405"/>
    </source>
</evidence>
<evidence type="ECO:0000256" key="1">
    <source>
        <dbReference type="SAM" id="Coils"/>
    </source>
</evidence>
<dbReference type="Proteomes" id="UP001159405">
    <property type="component" value="Unassembled WGS sequence"/>
</dbReference>
<gene>
    <name evidence="3" type="ORF">PLOB_00030389</name>
</gene>
<evidence type="ECO:0000256" key="2">
    <source>
        <dbReference type="SAM" id="MobiDB-lite"/>
    </source>
</evidence>
<dbReference type="Pfam" id="PF03999">
    <property type="entry name" value="MAP65_ASE1"/>
    <property type="match status" value="1"/>
</dbReference>
<reference evidence="3 4" key="1">
    <citation type="submission" date="2022-05" db="EMBL/GenBank/DDBJ databases">
        <authorList>
            <consortium name="Genoscope - CEA"/>
            <person name="William W."/>
        </authorList>
    </citation>
    <scope>NUCLEOTIDE SEQUENCE [LARGE SCALE GENOMIC DNA]</scope>
</reference>
<name>A0ABN8NVQ4_9CNID</name>
<keyword evidence="4" id="KW-1185">Reference proteome</keyword>
<organism evidence="3 4">
    <name type="scientific">Porites lobata</name>
    <dbReference type="NCBI Taxonomy" id="104759"/>
    <lineage>
        <taxon>Eukaryota</taxon>
        <taxon>Metazoa</taxon>
        <taxon>Cnidaria</taxon>
        <taxon>Anthozoa</taxon>
        <taxon>Hexacorallia</taxon>
        <taxon>Scleractinia</taxon>
        <taxon>Fungiina</taxon>
        <taxon>Poritidae</taxon>
        <taxon>Porites</taxon>
    </lineage>
</organism>
<dbReference type="PANTHER" id="PTHR19321">
    <property type="entry name" value="PROTEIN REGULATOR OF CYTOKINESIS 1 PRC1-RELATED"/>
    <property type="match status" value="1"/>
</dbReference>
<dbReference type="PANTHER" id="PTHR19321:SF41">
    <property type="entry name" value="FASCETTO-RELATED"/>
    <property type="match status" value="1"/>
</dbReference>
<proteinExistence type="predicted"/>
<dbReference type="EMBL" id="CALNXK010000039">
    <property type="protein sequence ID" value="CAH3124041.1"/>
    <property type="molecule type" value="Genomic_DNA"/>
</dbReference>
<evidence type="ECO:0008006" key="5">
    <source>
        <dbReference type="Google" id="ProtNLM"/>
    </source>
</evidence>
<dbReference type="InterPro" id="IPR007145">
    <property type="entry name" value="MAP65_Ase1_PRC1"/>
</dbReference>
<feature type="coiled-coil region" evidence="1">
    <location>
        <begin position="73"/>
        <end position="104"/>
    </location>
</feature>
<feature type="compositionally biased region" description="Basic residues" evidence="2">
    <location>
        <begin position="562"/>
        <end position="574"/>
    </location>
</feature>
<comment type="caution">
    <text evidence="3">The sequence shown here is derived from an EMBL/GenBank/DDBJ whole genome shotgun (WGS) entry which is preliminary data.</text>
</comment>